<dbReference type="Proteomes" id="UP000179284">
    <property type="component" value="Chromosome I"/>
</dbReference>
<evidence type="ECO:0008006" key="4">
    <source>
        <dbReference type="Google" id="ProtNLM"/>
    </source>
</evidence>
<keyword evidence="1" id="KW-0732">Signal</keyword>
<reference evidence="3" key="1">
    <citation type="submission" date="2016-10" db="EMBL/GenBank/DDBJ databases">
        <title>The complete genome sequence of the rumen bacterium Butyrivibrio hungatei MB2003.</title>
        <authorList>
            <person name="Palevich N."/>
            <person name="Kelly W.J."/>
            <person name="Leahy S.C."/>
            <person name="Altermann E."/>
            <person name="Rakonjac J."/>
            <person name="Attwood G.T."/>
        </authorList>
    </citation>
    <scope>NUCLEOTIDE SEQUENCE [LARGE SCALE GENOMIC DNA]</scope>
    <source>
        <strain evidence="3">MB2003</strain>
    </source>
</reference>
<keyword evidence="3" id="KW-1185">Reference proteome</keyword>
<sequence>MNKKTILPIMLAAALLTGCATKAEPVDKEFTNADSSTEASTEAALAVATADSSDPIDITCQEDINKYIEVETIAPIYETRKSTETATNFEGQWKQTNNHSSIGGDITISDQDKEKFSFTGEFWYFSHTGDAEGVAYFVSDNTAIFKDEEYDGYIFFHMNDGELFVGCAGTAGMMGMAVSPNGEYTTGEVVHTNEGIMEETYTDNELKLIKELISEDEYKDVFEFSTDEGVVSLYDDKALGDGAKCKYVDSFVPTMGGLGYELVLVEDGRAYILLHNYSEDIFYTNDTNWTSQELPEVSLE</sequence>
<evidence type="ECO:0000256" key="1">
    <source>
        <dbReference type="SAM" id="SignalP"/>
    </source>
</evidence>
<dbReference type="RefSeq" id="WP_071175633.1">
    <property type="nucleotide sequence ID" value="NZ_CP017831.1"/>
</dbReference>
<evidence type="ECO:0000313" key="3">
    <source>
        <dbReference type="Proteomes" id="UP000179284"/>
    </source>
</evidence>
<dbReference type="AlphaFoldDB" id="A0A1D9P095"/>
<evidence type="ECO:0000313" key="2">
    <source>
        <dbReference type="EMBL" id="AOZ95901.1"/>
    </source>
</evidence>
<feature type="chain" id="PRO_5009443990" description="MORN repeat-containing protein" evidence="1">
    <location>
        <begin position="23"/>
        <end position="300"/>
    </location>
</feature>
<feature type="signal peptide" evidence="1">
    <location>
        <begin position="1"/>
        <end position="22"/>
    </location>
</feature>
<dbReference type="OrthoDB" id="2005389at2"/>
<proteinExistence type="predicted"/>
<dbReference type="PROSITE" id="PS51257">
    <property type="entry name" value="PROKAR_LIPOPROTEIN"/>
    <property type="match status" value="1"/>
</dbReference>
<protein>
    <recommendedName>
        <fullName evidence="4">MORN repeat-containing protein</fullName>
    </recommendedName>
</protein>
<organism evidence="2 3">
    <name type="scientific">Butyrivibrio hungatei</name>
    <dbReference type="NCBI Taxonomy" id="185008"/>
    <lineage>
        <taxon>Bacteria</taxon>
        <taxon>Bacillati</taxon>
        <taxon>Bacillota</taxon>
        <taxon>Clostridia</taxon>
        <taxon>Lachnospirales</taxon>
        <taxon>Lachnospiraceae</taxon>
        <taxon>Butyrivibrio</taxon>
    </lineage>
</organism>
<accession>A0A1D9P095</accession>
<name>A0A1D9P095_9FIRM</name>
<dbReference type="KEGG" id="bhu:bhn_I0867"/>
<gene>
    <name evidence="2" type="ORF">bhn_I0867</name>
</gene>
<dbReference type="EMBL" id="CP017831">
    <property type="protein sequence ID" value="AOZ95901.1"/>
    <property type="molecule type" value="Genomic_DNA"/>
</dbReference>